<protein>
    <submittedName>
        <fullName evidence="4">Glycosyltransferase</fullName>
    </submittedName>
</protein>
<evidence type="ECO:0000256" key="2">
    <source>
        <dbReference type="SAM" id="MobiDB-lite"/>
    </source>
</evidence>
<feature type="region of interest" description="Disordered" evidence="2">
    <location>
        <begin position="1"/>
        <end position="83"/>
    </location>
</feature>
<dbReference type="GO" id="GO:0006487">
    <property type="term" value="P:protein N-linked glycosylation"/>
    <property type="evidence" value="ECO:0007669"/>
    <property type="project" value="TreeGrafter"/>
</dbReference>
<keyword evidence="5" id="KW-1185">Reference proteome</keyword>
<dbReference type="PANTHER" id="PTHR45919">
    <property type="entry name" value="GDP-MAN:MAN(3)GLCNAC(2)-PP-DOL ALPHA-1,2-MANNOSYLTRANSFERASE"/>
    <property type="match status" value="1"/>
</dbReference>
<name>A0A937RDC0_9ACTN</name>
<evidence type="ECO:0000313" key="5">
    <source>
        <dbReference type="Proteomes" id="UP000604475"/>
    </source>
</evidence>
<dbReference type="PANTHER" id="PTHR45919:SF1">
    <property type="entry name" value="GDP-MAN:MAN(3)GLCNAC(2)-PP-DOL ALPHA-1,2-MANNOSYLTRANSFERASE"/>
    <property type="match status" value="1"/>
</dbReference>
<dbReference type="GO" id="GO:0016020">
    <property type="term" value="C:membrane"/>
    <property type="evidence" value="ECO:0007669"/>
    <property type="project" value="TreeGrafter"/>
</dbReference>
<evidence type="ECO:0000313" key="4">
    <source>
        <dbReference type="EMBL" id="MBL7626905.1"/>
    </source>
</evidence>
<dbReference type="Pfam" id="PF00534">
    <property type="entry name" value="Glycos_transf_1"/>
    <property type="match status" value="1"/>
</dbReference>
<keyword evidence="1" id="KW-0808">Transferase</keyword>
<accession>A0A937RDC0</accession>
<sequence length="662" mass="72111">MTYSGFAGERRHVGFQIGSLPTPSVPERGVPNLVVPLPTAAQARAGDDDLGEDLTRDDLTSDEATGDEATGNPPIASEPALRGPVTDIRALADAYRVADGAPDDALGADPTDGTGADEADTDGADPAPAAVGATPSPEPATTGLGRRVRAAVYNRFWHSMGGGERHNGMIAQVLAADGAEVDILGHSDIDLAEVGRHLGLDLSGCRYVRIPDRGEEDLSVLSTEYDLFVNGSYMSRIPTRSRRAAYLCFFPTPFDHDMAAWRKAAVRSAGPLLRGVRPAIDFGTGWFPPEGGKIRQWRWSSSKAVLAISAGTQRTLRADFGRPGAPAGTSLRVVGPGGDTLAKIDVGAEFATHEIPLPDTEVGIEITLLCDTFTPGPADIRELGFAISRPRISDVADSPLAKVALRFPWLLRDPHDLAWLDRYDVVMANSDYTRTWIRRMWRQEADILYPPIQVDRLHPAPVRERTIVTVGRFFAPGLGHAKRQLEMVEWFGELHEAGHLPGWTLHVVGGMEDSQKPYVKQVKDAAHGLPVEVHPNAPRADVEKLVSTASVFWSATGWGEDERRRPWTAEHFGMTTVEAMAGGCVPVVIDRAGQREIVRHGIDGFRWTEPAQLMSFTRRLATEDDLRQRLADEAAAQAQRFSDAAFAERWRAIAARHHLYEG</sequence>
<feature type="compositionally biased region" description="Low complexity" evidence="2">
    <location>
        <begin position="124"/>
        <end position="135"/>
    </location>
</feature>
<organism evidence="4 5">
    <name type="scientific">Frankia nepalensis</name>
    <dbReference type="NCBI Taxonomy" id="1836974"/>
    <lineage>
        <taxon>Bacteria</taxon>
        <taxon>Bacillati</taxon>
        <taxon>Actinomycetota</taxon>
        <taxon>Actinomycetes</taxon>
        <taxon>Frankiales</taxon>
        <taxon>Frankiaceae</taxon>
        <taxon>Frankia</taxon>
    </lineage>
</organism>
<dbReference type="InterPro" id="IPR038013">
    <property type="entry name" value="ALG11"/>
</dbReference>
<dbReference type="EMBL" id="JAEACQ010000152">
    <property type="protein sequence ID" value="MBL7626905.1"/>
    <property type="molecule type" value="Genomic_DNA"/>
</dbReference>
<proteinExistence type="predicted"/>
<feature type="compositionally biased region" description="Low complexity" evidence="2">
    <location>
        <begin position="100"/>
        <end position="114"/>
    </location>
</feature>
<comment type="caution">
    <text evidence="4">The sequence shown here is derived from an EMBL/GenBank/DDBJ whole genome shotgun (WGS) entry which is preliminary data.</text>
</comment>
<feature type="region of interest" description="Disordered" evidence="2">
    <location>
        <begin position="100"/>
        <end position="145"/>
    </location>
</feature>
<dbReference type="InterPro" id="IPR001296">
    <property type="entry name" value="Glyco_trans_1"/>
</dbReference>
<dbReference type="GO" id="GO:0004377">
    <property type="term" value="F:GDP-Man:Man(3)GlcNAc(2)-PP-Dol alpha-1,2-mannosyltransferase activity"/>
    <property type="evidence" value="ECO:0007669"/>
    <property type="project" value="InterPro"/>
</dbReference>
<evidence type="ECO:0000259" key="3">
    <source>
        <dbReference type="Pfam" id="PF00534"/>
    </source>
</evidence>
<dbReference type="SUPFAM" id="SSF53756">
    <property type="entry name" value="UDP-Glycosyltransferase/glycogen phosphorylase"/>
    <property type="match status" value="1"/>
</dbReference>
<gene>
    <name evidence="4" type="ORF">I7412_06935</name>
</gene>
<reference evidence="4" key="1">
    <citation type="submission" date="2020-12" db="EMBL/GenBank/DDBJ databases">
        <title>Genomic characterization of non-nitrogen-fixing Frankia strains.</title>
        <authorList>
            <person name="Carlos-Shanley C."/>
            <person name="Guerra T."/>
            <person name="Hahn D."/>
        </authorList>
    </citation>
    <scope>NUCLEOTIDE SEQUENCE</scope>
    <source>
        <strain evidence="4">CN6</strain>
    </source>
</reference>
<feature type="domain" description="Glycosyl transferase family 1" evidence="3">
    <location>
        <begin position="463"/>
        <end position="633"/>
    </location>
</feature>
<dbReference type="Proteomes" id="UP000604475">
    <property type="component" value="Unassembled WGS sequence"/>
</dbReference>
<dbReference type="Gene3D" id="3.40.50.2000">
    <property type="entry name" value="Glycogen Phosphorylase B"/>
    <property type="match status" value="1"/>
</dbReference>
<dbReference type="AlphaFoldDB" id="A0A937RDC0"/>
<evidence type="ECO:0000256" key="1">
    <source>
        <dbReference type="ARBA" id="ARBA00022679"/>
    </source>
</evidence>